<dbReference type="AlphaFoldDB" id="A0A2G2Z1X6"/>
<dbReference type="GO" id="GO:0003677">
    <property type="term" value="F:DNA binding"/>
    <property type="evidence" value="ECO:0007669"/>
    <property type="project" value="UniProtKB-KW"/>
</dbReference>
<name>A0A2G2Z1X6_CAPAN</name>
<sequence>MDEAEELNVEHQNSVDPKGKNWASDSSSSSSSDGSDKDSLEDEDKDYDQTKKVPCSKCKDVQEEDDEENERPGTFNNKESRLKATACKVSDIHVIFSADIFKSSRTTQPKNPYFVAKVQSKRKNWLYVSVDVVRDYKLEFPSTMSIRDSAGREFETKVVNWKDGRIWLIDVWRSLCRWNLLEKNDKCICEFVREKCNIGLYLQVNIIHEGESSPPNNKIKK</sequence>
<feature type="compositionally biased region" description="Basic and acidic residues" evidence="6">
    <location>
        <begin position="47"/>
        <end position="61"/>
    </location>
</feature>
<dbReference type="Gene3D" id="2.40.330.10">
    <property type="entry name" value="DNA-binding pseudobarrel domain"/>
    <property type="match status" value="1"/>
</dbReference>
<dbReference type="PANTHER" id="PTHR34951:SF7">
    <property type="entry name" value="TF-B3 DOMAIN-CONTAINING PROTEIN"/>
    <property type="match status" value="1"/>
</dbReference>
<evidence type="ECO:0000256" key="1">
    <source>
        <dbReference type="ARBA" id="ARBA00004123"/>
    </source>
</evidence>
<evidence type="ECO:0000256" key="4">
    <source>
        <dbReference type="ARBA" id="ARBA00023163"/>
    </source>
</evidence>
<keyword evidence="3" id="KW-0238">DNA-binding</keyword>
<feature type="domain" description="TF-B3" evidence="7">
    <location>
        <begin position="119"/>
        <end position="196"/>
    </location>
</feature>
<feature type="region of interest" description="Disordered" evidence="6">
    <location>
        <begin position="1"/>
        <end position="77"/>
    </location>
</feature>
<accession>A0A2G2Z1X6</accession>
<feature type="compositionally biased region" description="Low complexity" evidence="6">
    <location>
        <begin position="24"/>
        <end position="33"/>
    </location>
</feature>
<dbReference type="InterPro" id="IPR003340">
    <property type="entry name" value="B3_DNA-bd"/>
</dbReference>
<keyword evidence="9" id="KW-1185">Reference proteome</keyword>
<evidence type="ECO:0000256" key="3">
    <source>
        <dbReference type="ARBA" id="ARBA00023125"/>
    </source>
</evidence>
<dbReference type="Pfam" id="PF02362">
    <property type="entry name" value="B3"/>
    <property type="match status" value="1"/>
</dbReference>
<dbReference type="GO" id="GO:0005634">
    <property type="term" value="C:nucleus"/>
    <property type="evidence" value="ECO:0007669"/>
    <property type="project" value="UniProtKB-SubCell"/>
</dbReference>
<proteinExistence type="predicted"/>
<protein>
    <recommendedName>
        <fullName evidence="7">TF-B3 domain-containing protein</fullName>
    </recommendedName>
</protein>
<comment type="subcellular location">
    <subcellularLocation>
        <location evidence="1">Nucleus</location>
    </subcellularLocation>
</comment>
<evidence type="ECO:0000313" key="8">
    <source>
        <dbReference type="EMBL" id="PHT76027.1"/>
    </source>
</evidence>
<evidence type="ECO:0000259" key="7">
    <source>
        <dbReference type="Pfam" id="PF02362"/>
    </source>
</evidence>
<dbReference type="EMBL" id="AYRZ02000007">
    <property type="protein sequence ID" value="PHT76027.1"/>
    <property type="molecule type" value="Genomic_DNA"/>
</dbReference>
<keyword evidence="4" id="KW-0804">Transcription</keyword>
<dbReference type="PANTHER" id="PTHR34951">
    <property type="entry name" value="B6F COMPLEX SUBUNIT, PUTATIVE, EXPRESSED-RELATED"/>
    <property type="match status" value="1"/>
</dbReference>
<dbReference type="Gramene" id="PHT76027">
    <property type="protein sequence ID" value="PHT76027"/>
    <property type="gene ID" value="T459_19549"/>
</dbReference>
<dbReference type="Proteomes" id="UP000222542">
    <property type="component" value="Unassembled WGS sequence"/>
</dbReference>
<keyword evidence="5" id="KW-0539">Nucleus</keyword>
<dbReference type="InterPro" id="IPR053333">
    <property type="entry name" value="Cytochrome_b6-f_sub7"/>
</dbReference>
<comment type="caution">
    <text evidence="8">The sequence shown here is derived from an EMBL/GenBank/DDBJ whole genome shotgun (WGS) entry which is preliminary data.</text>
</comment>
<gene>
    <name evidence="8" type="ORF">T459_19549</name>
</gene>
<dbReference type="SUPFAM" id="SSF101936">
    <property type="entry name" value="DNA-binding pseudobarrel domain"/>
    <property type="match status" value="1"/>
</dbReference>
<evidence type="ECO:0000313" key="9">
    <source>
        <dbReference type="Proteomes" id="UP000222542"/>
    </source>
</evidence>
<evidence type="ECO:0000256" key="6">
    <source>
        <dbReference type="SAM" id="MobiDB-lite"/>
    </source>
</evidence>
<evidence type="ECO:0000256" key="5">
    <source>
        <dbReference type="ARBA" id="ARBA00023242"/>
    </source>
</evidence>
<reference evidence="8 9" key="2">
    <citation type="journal article" date="2017" name="Genome Biol.">
        <title>New reference genome sequences of hot pepper reveal the massive evolution of plant disease-resistance genes by retroduplication.</title>
        <authorList>
            <person name="Kim S."/>
            <person name="Park J."/>
            <person name="Yeom S.I."/>
            <person name="Kim Y.M."/>
            <person name="Seo E."/>
            <person name="Kim K.T."/>
            <person name="Kim M.S."/>
            <person name="Lee J.M."/>
            <person name="Cheong K."/>
            <person name="Shin H.S."/>
            <person name="Kim S.B."/>
            <person name="Han K."/>
            <person name="Lee J."/>
            <person name="Park M."/>
            <person name="Lee H.A."/>
            <person name="Lee H.Y."/>
            <person name="Lee Y."/>
            <person name="Oh S."/>
            <person name="Lee J.H."/>
            <person name="Choi E."/>
            <person name="Choi E."/>
            <person name="Lee S.E."/>
            <person name="Jeon J."/>
            <person name="Kim H."/>
            <person name="Choi G."/>
            <person name="Song H."/>
            <person name="Lee J."/>
            <person name="Lee S.C."/>
            <person name="Kwon J.K."/>
            <person name="Lee H.Y."/>
            <person name="Koo N."/>
            <person name="Hong Y."/>
            <person name="Kim R.W."/>
            <person name="Kang W.H."/>
            <person name="Huh J.H."/>
            <person name="Kang B.C."/>
            <person name="Yang T.J."/>
            <person name="Lee Y.H."/>
            <person name="Bennetzen J.L."/>
            <person name="Choi D."/>
        </authorList>
    </citation>
    <scope>NUCLEOTIDE SEQUENCE [LARGE SCALE GENOMIC DNA]</scope>
    <source>
        <strain evidence="9">cv. CM334</strain>
    </source>
</reference>
<organism evidence="8 9">
    <name type="scientific">Capsicum annuum</name>
    <name type="common">Capsicum pepper</name>
    <dbReference type="NCBI Taxonomy" id="4072"/>
    <lineage>
        <taxon>Eukaryota</taxon>
        <taxon>Viridiplantae</taxon>
        <taxon>Streptophyta</taxon>
        <taxon>Embryophyta</taxon>
        <taxon>Tracheophyta</taxon>
        <taxon>Spermatophyta</taxon>
        <taxon>Magnoliopsida</taxon>
        <taxon>eudicotyledons</taxon>
        <taxon>Gunneridae</taxon>
        <taxon>Pentapetalae</taxon>
        <taxon>asterids</taxon>
        <taxon>lamiids</taxon>
        <taxon>Solanales</taxon>
        <taxon>Solanaceae</taxon>
        <taxon>Solanoideae</taxon>
        <taxon>Capsiceae</taxon>
        <taxon>Capsicum</taxon>
    </lineage>
</organism>
<reference evidence="8 9" key="1">
    <citation type="journal article" date="2014" name="Nat. Genet.">
        <title>Genome sequence of the hot pepper provides insights into the evolution of pungency in Capsicum species.</title>
        <authorList>
            <person name="Kim S."/>
            <person name="Park M."/>
            <person name="Yeom S.I."/>
            <person name="Kim Y.M."/>
            <person name="Lee J.M."/>
            <person name="Lee H.A."/>
            <person name="Seo E."/>
            <person name="Choi J."/>
            <person name="Cheong K."/>
            <person name="Kim K.T."/>
            <person name="Jung K."/>
            <person name="Lee G.W."/>
            <person name="Oh S.K."/>
            <person name="Bae C."/>
            <person name="Kim S.B."/>
            <person name="Lee H.Y."/>
            <person name="Kim S.Y."/>
            <person name="Kim M.S."/>
            <person name="Kang B.C."/>
            <person name="Jo Y.D."/>
            <person name="Yang H.B."/>
            <person name="Jeong H.J."/>
            <person name="Kang W.H."/>
            <person name="Kwon J.K."/>
            <person name="Shin C."/>
            <person name="Lim J.Y."/>
            <person name="Park J.H."/>
            <person name="Huh J.H."/>
            <person name="Kim J.S."/>
            <person name="Kim B.D."/>
            <person name="Cohen O."/>
            <person name="Paran I."/>
            <person name="Suh M.C."/>
            <person name="Lee S.B."/>
            <person name="Kim Y.K."/>
            <person name="Shin Y."/>
            <person name="Noh S.J."/>
            <person name="Park J."/>
            <person name="Seo Y.S."/>
            <person name="Kwon S.Y."/>
            <person name="Kim H.A."/>
            <person name="Park J.M."/>
            <person name="Kim H.J."/>
            <person name="Choi S.B."/>
            <person name="Bosland P.W."/>
            <person name="Reeves G."/>
            <person name="Jo S.H."/>
            <person name="Lee B.W."/>
            <person name="Cho H.T."/>
            <person name="Choi H.S."/>
            <person name="Lee M.S."/>
            <person name="Yu Y."/>
            <person name="Do Choi Y."/>
            <person name="Park B.S."/>
            <person name="van Deynze A."/>
            <person name="Ashrafi H."/>
            <person name="Hill T."/>
            <person name="Kim W.T."/>
            <person name="Pai H.S."/>
            <person name="Ahn H.K."/>
            <person name="Yeam I."/>
            <person name="Giovannoni J.J."/>
            <person name="Rose J.K."/>
            <person name="Sorensen I."/>
            <person name="Lee S.J."/>
            <person name="Kim R.W."/>
            <person name="Choi I.Y."/>
            <person name="Choi B.S."/>
            <person name="Lim J.S."/>
            <person name="Lee Y.H."/>
            <person name="Choi D."/>
        </authorList>
    </citation>
    <scope>NUCLEOTIDE SEQUENCE [LARGE SCALE GENOMIC DNA]</scope>
    <source>
        <strain evidence="9">cv. CM334</strain>
    </source>
</reference>
<dbReference type="InterPro" id="IPR015300">
    <property type="entry name" value="DNA-bd_pseudobarrel_sf"/>
</dbReference>
<evidence type="ECO:0000256" key="2">
    <source>
        <dbReference type="ARBA" id="ARBA00023015"/>
    </source>
</evidence>
<keyword evidence="2" id="KW-0805">Transcription regulation</keyword>
<dbReference type="OMA" id="WCICELL"/>